<proteinExistence type="predicted"/>
<keyword evidence="1" id="KW-0812">Transmembrane</keyword>
<dbReference type="GO" id="GO:0042802">
    <property type="term" value="F:identical protein binding"/>
    <property type="evidence" value="ECO:0007669"/>
    <property type="project" value="TreeGrafter"/>
</dbReference>
<feature type="transmembrane region" description="Helical" evidence="1">
    <location>
        <begin position="83"/>
        <end position="105"/>
    </location>
</feature>
<keyword evidence="3" id="KW-0418">Kinase</keyword>
<feature type="transmembrane region" description="Helical" evidence="1">
    <location>
        <begin position="148"/>
        <end position="167"/>
    </location>
</feature>
<dbReference type="InterPro" id="IPR032834">
    <property type="entry name" value="NatK-like_C"/>
</dbReference>
<dbReference type="PANTHER" id="PTHR40448">
    <property type="entry name" value="TWO-COMPONENT SENSOR HISTIDINE KINASE"/>
    <property type="match status" value="1"/>
</dbReference>
<dbReference type="CDD" id="cd16935">
    <property type="entry name" value="HATPase_AgrC-ComD-like"/>
    <property type="match status" value="1"/>
</dbReference>
<dbReference type="GO" id="GO:0016301">
    <property type="term" value="F:kinase activity"/>
    <property type="evidence" value="ECO:0007669"/>
    <property type="project" value="UniProtKB-KW"/>
</dbReference>
<keyword evidence="1" id="KW-1133">Transmembrane helix</keyword>
<feature type="domain" description="Histidine kinase/HSP90-like ATPase" evidence="2">
    <location>
        <begin position="310"/>
        <end position="415"/>
    </location>
</feature>
<feature type="transmembrane region" description="Helical" evidence="1">
    <location>
        <begin position="173"/>
        <end position="193"/>
    </location>
</feature>
<dbReference type="PANTHER" id="PTHR40448:SF1">
    <property type="entry name" value="TWO-COMPONENT SENSOR HISTIDINE KINASE"/>
    <property type="match status" value="1"/>
</dbReference>
<dbReference type="AlphaFoldDB" id="A0A6N2WBH0"/>
<dbReference type="InterPro" id="IPR036890">
    <property type="entry name" value="HATPase_C_sf"/>
</dbReference>
<feature type="transmembrane region" description="Helical" evidence="1">
    <location>
        <begin position="37"/>
        <end position="53"/>
    </location>
</feature>
<reference evidence="3" key="1">
    <citation type="submission" date="2019-11" db="EMBL/GenBank/DDBJ databases">
        <authorList>
            <person name="Feng L."/>
        </authorList>
    </citation>
    <scope>NUCLEOTIDE SEQUENCE</scope>
    <source>
        <strain evidence="3">CnexileLFYP112</strain>
    </source>
</reference>
<evidence type="ECO:0000256" key="1">
    <source>
        <dbReference type="SAM" id="Phobius"/>
    </source>
</evidence>
<feature type="transmembrane region" description="Helical" evidence="1">
    <location>
        <begin position="117"/>
        <end position="136"/>
    </location>
</feature>
<dbReference type="Gene3D" id="3.30.565.10">
    <property type="entry name" value="Histidine kinase-like ATPase, C-terminal domain"/>
    <property type="match status" value="1"/>
</dbReference>
<dbReference type="InterPro" id="IPR003594">
    <property type="entry name" value="HATPase_dom"/>
</dbReference>
<evidence type="ECO:0000313" key="3">
    <source>
        <dbReference type="EMBL" id="VYT39473.1"/>
    </source>
</evidence>
<sequence length="415" mass="48193">MMDIIVCAGSNLFRMYVTYRFIRIFLEETKLSRVKEVACYLLFWIVNTTLYLLFQRVWINIVCNLVGIALLVRMYTKVWKENIFVTVSIYMANLLCDVFVSFLFIPYKDGNMYNQLYGTMGILFIFVSELITEKIVSERKNIDKNYPLSLTCIPLCSVLLVAILIYVKSISYVGVSIVSLGLLLINFLMFYFYNLLLKSLARTYEAELLQYKMNAYANQIDVMLENEDKIKILRHDMKHHINEMKLMIEQQEFSALQTYISDMEQFLGNSNKIVLSGNREVDSILNYMLQKAKEMQLNTTVKVAIPEDMKHSFDLNIIIGNLLQNAIDAAVETEEKFLGVELSLKNGILVLEVENSFLPERIRKDKHGNFLTTKKNSESHGIGLKSVKRMVEKYHGDMSINIKETHFCVKLMLYI</sequence>
<gene>
    <name evidence="3" type="ORF">CNLFYP112_00854</name>
</gene>
<protein>
    <submittedName>
        <fullName evidence="3">Sensory histidine kinase DcuS</fullName>
    </submittedName>
</protein>
<dbReference type="SUPFAM" id="SSF55874">
    <property type="entry name" value="ATPase domain of HSP90 chaperone/DNA topoisomerase II/histidine kinase"/>
    <property type="match status" value="1"/>
</dbReference>
<feature type="transmembrane region" description="Helical" evidence="1">
    <location>
        <begin position="59"/>
        <end position="76"/>
    </location>
</feature>
<organism evidence="3">
    <name type="scientific">[Clostridium] nexile</name>
    <dbReference type="NCBI Taxonomy" id="29361"/>
    <lineage>
        <taxon>Bacteria</taxon>
        <taxon>Bacillati</taxon>
        <taxon>Bacillota</taxon>
        <taxon>Clostridia</taxon>
        <taxon>Lachnospirales</taxon>
        <taxon>Lachnospiraceae</taxon>
        <taxon>Tyzzerella</taxon>
    </lineage>
</organism>
<dbReference type="EMBL" id="CACRTG010000046">
    <property type="protein sequence ID" value="VYT39473.1"/>
    <property type="molecule type" value="Genomic_DNA"/>
</dbReference>
<name>A0A6N2WBH0_9FIRM</name>
<dbReference type="SMART" id="SM00387">
    <property type="entry name" value="HATPase_c"/>
    <property type="match status" value="1"/>
</dbReference>
<keyword evidence="3" id="KW-0808">Transferase</keyword>
<keyword evidence="1" id="KW-0472">Membrane</keyword>
<evidence type="ECO:0000259" key="2">
    <source>
        <dbReference type="SMART" id="SM00387"/>
    </source>
</evidence>
<accession>A0A6N2WBH0</accession>
<dbReference type="Pfam" id="PF14501">
    <property type="entry name" value="HATPase_c_5"/>
    <property type="match status" value="1"/>
</dbReference>